<accession>A0AA39FH89</accession>
<evidence type="ECO:0000313" key="1">
    <source>
        <dbReference type="EMBL" id="KAK0169544.1"/>
    </source>
</evidence>
<gene>
    <name evidence="1" type="ORF">PV328_011906</name>
</gene>
<dbReference type="Proteomes" id="UP001168990">
    <property type="component" value="Unassembled WGS sequence"/>
</dbReference>
<evidence type="ECO:0000313" key="2">
    <source>
        <dbReference type="Proteomes" id="UP001168990"/>
    </source>
</evidence>
<reference evidence="1" key="1">
    <citation type="journal article" date="2023" name="bioRxiv">
        <title>Scaffold-level genome assemblies of two parasitoid biocontrol wasps reveal the parthenogenesis mechanism and an associated novel virus.</title>
        <authorList>
            <person name="Inwood S."/>
            <person name="Skelly J."/>
            <person name="Guhlin J."/>
            <person name="Harrop T."/>
            <person name="Goldson S."/>
            <person name="Dearden P."/>
        </authorList>
    </citation>
    <scope>NUCLEOTIDE SEQUENCE</scope>
    <source>
        <strain evidence="1">Irish</strain>
        <tissue evidence="1">Whole body</tissue>
    </source>
</reference>
<dbReference type="EMBL" id="JAQQBS010000157">
    <property type="protein sequence ID" value="KAK0169544.1"/>
    <property type="molecule type" value="Genomic_DNA"/>
</dbReference>
<sequence>MLSIFLIRESSRALLTACIATYTRCRTIEEYCDAFFDNSNFIDNETLISIDVAHYVKIWANFLKNKPRRIKVFYLACIGQLILCKSISDAEKIIKKILFVSRSETDGLLKNGQQTKTEKCKSALKALITDELDEYEKLCYVLDVFSDFVTSFKILFKGKGSSSPPLCADEVYRML</sequence>
<reference evidence="1" key="2">
    <citation type="submission" date="2023-03" db="EMBL/GenBank/DDBJ databases">
        <authorList>
            <person name="Inwood S.N."/>
            <person name="Skelly J.G."/>
            <person name="Guhlin J."/>
            <person name="Harrop T.W.R."/>
            <person name="Goldson S.G."/>
            <person name="Dearden P.K."/>
        </authorList>
    </citation>
    <scope>NUCLEOTIDE SEQUENCE</scope>
    <source>
        <strain evidence="1">Irish</strain>
        <tissue evidence="1">Whole body</tissue>
    </source>
</reference>
<organism evidence="1 2">
    <name type="scientific">Microctonus aethiopoides</name>
    <dbReference type="NCBI Taxonomy" id="144406"/>
    <lineage>
        <taxon>Eukaryota</taxon>
        <taxon>Metazoa</taxon>
        <taxon>Ecdysozoa</taxon>
        <taxon>Arthropoda</taxon>
        <taxon>Hexapoda</taxon>
        <taxon>Insecta</taxon>
        <taxon>Pterygota</taxon>
        <taxon>Neoptera</taxon>
        <taxon>Endopterygota</taxon>
        <taxon>Hymenoptera</taxon>
        <taxon>Apocrita</taxon>
        <taxon>Ichneumonoidea</taxon>
        <taxon>Braconidae</taxon>
        <taxon>Euphorinae</taxon>
        <taxon>Microctonus</taxon>
    </lineage>
</organism>
<comment type="caution">
    <text evidence="1">The sequence shown here is derived from an EMBL/GenBank/DDBJ whole genome shotgun (WGS) entry which is preliminary data.</text>
</comment>
<proteinExistence type="predicted"/>
<dbReference type="AlphaFoldDB" id="A0AA39FH89"/>
<name>A0AA39FH89_9HYME</name>
<protein>
    <submittedName>
        <fullName evidence="1">Uncharacterized protein</fullName>
    </submittedName>
</protein>
<keyword evidence="2" id="KW-1185">Reference proteome</keyword>